<dbReference type="PANTHER" id="PTHR10133:SF62">
    <property type="entry name" value="DNA POLYMERASE THETA"/>
    <property type="match status" value="1"/>
</dbReference>
<dbReference type="GO" id="GO:0006261">
    <property type="term" value="P:DNA-templated DNA replication"/>
    <property type="evidence" value="ECO:0007669"/>
    <property type="project" value="InterPro"/>
</dbReference>
<comment type="caution">
    <text evidence="1">The sequence shown here is derived from an EMBL/GenBank/DDBJ whole genome shotgun (WGS) entry which is preliminary data.</text>
</comment>
<organism evidence="1 2">
    <name type="scientific">Perkinsus chesapeaki</name>
    <name type="common">Clam parasite</name>
    <name type="synonym">Perkinsus andrewsi</name>
    <dbReference type="NCBI Taxonomy" id="330153"/>
    <lineage>
        <taxon>Eukaryota</taxon>
        <taxon>Sar</taxon>
        <taxon>Alveolata</taxon>
        <taxon>Perkinsozoa</taxon>
        <taxon>Perkinsea</taxon>
        <taxon>Perkinsida</taxon>
        <taxon>Perkinsidae</taxon>
        <taxon>Perkinsus</taxon>
    </lineage>
</organism>
<feature type="non-terminal residue" evidence="1">
    <location>
        <position position="1"/>
    </location>
</feature>
<gene>
    <name evidence="1" type="ORF">FOL47_005884</name>
</gene>
<dbReference type="AlphaFoldDB" id="A0A7J6KJB8"/>
<dbReference type="PANTHER" id="PTHR10133">
    <property type="entry name" value="DNA POLYMERASE I"/>
    <property type="match status" value="1"/>
</dbReference>
<protein>
    <submittedName>
        <fullName evidence="1">Uncharacterized protein</fullName>
    </submittedName>
</protein>
<dbReference type="EMBL" id="JAAPAO010003258">
    <property type="protein sequence ID" value="KAF4646626.1"/>
    <property type="molecule type" value="Genomic_DNA"/>
</dbReference>
<keyword evidence="2" id="KW-1185">Reference proteome</keyword>
<dbReference type="SUPFAM" id="SSF56672">
    <property type="entry name" value="DNA/RNA polymerases"/>
    <property type="match status" value="1"/>
</dbReference>
<dbReference type="InterPro" id="IPR002298">
    <property type="entry name" value="DNA_polymerase_A"/>
</dbReference>
<dbReference type="InterPro" id="IPR043502">
    <property type="entry name" value="DNA/RNA_pol_sf"/>
</dbReference>
<feature type="non-terminal residue" evidence="1">
    <location>
        <position position="166"/>
    </location>
</feature>
<accession>A0A7J6KJB8</accession>
<dbReference type="Gene3D" id="1.20.1060.10">
    <property type="entry name" value="Taq DNA Polymerase, Chain T, domain 4"/>
    <property type="match status" value="1"/>
</dbReference>
<evidence type="ECO:0000313" key="1">
    <source>
        <dbReference type="EMBL" id="KAF4646626.1"/>
    </source>
</evidence>
<reference evidence="1 2" key="1">
    <citation type="submission" date="2020-04" db="EMBL/GenBank/DDBJ databases">
        <title>Perkinsus chesapeaki whole genome sequence.</title>
        <authorList>
            <person name="Bogema D.R."/>
        </authorList>
    </citation>
    <scope>NUCLEOTIDE SEQUENCE [LARGE SCALE GENOMIC DNA]</scope>
    <source>
        <strain evidence="1">ATCC PRA-425</strain>
    </source>
</reference>
<proteinExistence type="predicted"/>
<evidence type="ECO:0000313" key="2">
    <source>
        <dbReference type="Proteomes" id="UP000591131"/>
    </source>
</evidence>
<name>A0A7J6KJB8_PERCH</name>
<sequence>ACADLGRGLAQHPGLLELLVTLEAPTAALLVDVEATGLMVTPSYWFHRHGKHARYKIQALEVAVREAVGRYVALGNAEDVSKAIFDDLEVPVPERVRPRKVKKNGHKIYAVDQKMLMQLEAPAKCPDLFDWIIEHRRLGHVLSKLATIDRHVLQDGLRVHTMFSQT</sequence>
<dbReference type="GO" id="GO:0003887">
    <property type="term" value="F:DNA-directed DNA polymerase activity"/>
    <property type="evidence" value="ECO:0007669"/>
    <property type="project" value="InterPro"/>
</dbReference>
<dbReference type="Proteomes" id="UP000591131">
    <property type="component" value="Unassembled WGS sequence"/>
</dbReference>
<dbReference type="GO" id="GO:0006302">
    <property type="term" value="P:double-strand break repair"/>
    <property type="evidence" value="ECO:0007669"/>
    <property type="project" value="TreeGrafter"/>
</dbReference>